<dbReference type="PANTHER" id="PTHR48081">
    <property type="entry name" value="AB HYDROLASE SUPERFAMILY PROTEIN C4A8.06C"/>
    <property type="match status" value="1"/>
</dbReference>
<evidence type="ECO:0000256" key="1">
    <source>
        <dbReference type="ARBA" id="ARBA00022801"/>
    </source>
</evidence>
<dbReference type="InterPro" id="IPR013094">
    <property type="entry name" value="AB_hydrolase_3"/>
</dbReference>
<evidence type="ECO:0000313" key="4">
    <source>
        <dbReference type="Proteomes" id="UP000429785"/>
    </source>
</evidence>
<proteinExistence type="predicted"/>
<dbReference type="InterPro" id="IPR029058">
    <property type="entry name" value="AB_hydrolase_fold"/>
</dbReference>
<evidence type="ECO:0000259" key="2">
    <source>
        <dbReference type="Pfam" id="PF07859"/>
    </source>
</evidence>
<comment type="caution">
    <text evidence="3">The sequence shown here is derived from an EMBL/GenBank/DDBJ whole genome shotgun (WGS) entry which is preliminary data.</text>
</comment>
<name>A0A6I1E1E3_9FLAO</name>
<dbReference type="Pfam" id="PF07859">
    <property type="entry name" value="Abhydrolase_3"/>
    <property type="match status" value="1"/>
</dbReference>
<feature type="domain" description="Alpha/beta hydrolase fold-3" evidence="2">
    <location>
        <begin position="87"/>
        <end position="284"/>
    </location>
</feature>
<dbReference type="PROSITE" id="PS51257">
    <property type="entry name" value="PROKAR_LIPOPROTEIN"/>
    <property type="match status" value="1"/>
</dbReference>
<keyword evidence="1 3" id="KW-0378">Hydrolase</keyword>
<dbReference type="Gene3D" id="3.40.50.1820">
    <property type="entry name" value="alpha/beta hydrolase"/>
    <property type="match status" value="1"/>
</dbReference>
<protein>
    <submittedName>
        <fullName evidence="3">Alpha/beta hydrolase fold domain-containing protein</fullName>
    </submittedName>
</protein>
<dbReference type="GO" id="GO:0016787">
    <property type="term" value="F:hydrolase activity"/>
    <property type="evidence" value="ECO:0007669"/>
    <property type="project" value="UniProtKB-KW"/>
</dbReference>
<sequence length="307" mass="34491">MLIMIGRLKNKTQLLFVLIFISCSSSRKHKIMEATISKEELKQTRTFFNSLGAIYPPSDGVTVDKERINGIVTYTFSPQDAKQNKILLYAHGGSFALGGIESHKAFMSHFAKNTHTKIILVAYGLAPEYPYPHGIKDFKSVYQEVCTRNKEKSIFVGGDSAGGAIVVSFIHELEKDNLSQPDGVILISPWLNLNCNTESYVYNKDKDPILTKTELKKYAVLYAGREKINVVAPSNLSFSTFPPCLVMVGKNEILYDDGRNFAKTIKGIQPNSDFLEFEEVTHVWPLTNISSRPTQKLFKKINGFLNH</sequence>
<dbReference type="PANTHER" id="PTHR48081:SF8">
    <property type="entry name" value="ALPHA_BETA HYDROLASE FOLD-3 DOMAIN-CONTAINING PROTEIN-RELATED"/>
    <property type="match status" value="1"/>
</dbReference>
<organism evidence="3 4">
    <name type="scientific">Flagellimonas olearia</name>
    <dbReference type="NCBI Taxonomy" id="552546"/>
    <lineage>
        <taxon>Bacteria</taxon>
        <taxon>Pseudomonadati</taxon>
        <taxon>Bacteroidota</taxon>
        <taxon>Flavobacteriia</taxon>
        <taxon>Flavobacteriales</taxon>
        <taxon>Flavobacteriaceae</taxon>
        <taxon>Flagellimonas</taxon>
    </lineage>
</organism>
<reference evidence="3 4" key="1">
    <citation type="submission" date="2019-10" db="EMBL/GenBank/DDBJ databases">
        <title>Muricauda olearia CL-SS4 JCM15563 genome.</title>
        <authorList>
            <person name="Liu L."/>
        </authorList>
    </citation>
    <scope>NUCLEOTIDE SEQUENCE [LARGE SCALE GENOMIC DNA]</scope>
    <source>
        <strain evidence="3 4">CL-SS4</strain>
    </source>
</reference>
<dbReference type="SUPFAM" id="SSF53474">
    <property type="entry name" value="alpha/beta-Hydrolases"/>
    <property type="match status" value="1"/>
</dbReference>
<evidence type="ECO:0000313" key="3">
    <source>
        <dbReference type="EMBL" id="KAB7530239.1"/>
    </source>
</evidence>
<accession>A0A6I1E1E3</accession>
<dbReference type="OrthoDB" id="9815425at2"/>
<dbReference type="Proteomes" id="UP000429785">
    <property type="component" value="Unassembled WGS sequence"/>
</dbReference>
<dbReference type="EMBL" id="WELG01000001">
    <property type="protein sequence ID" value="KAB7530239.1"/>
    <property type="molecule type" value="Genomic_DNA"/>
</dbReference>
<dbReference type="InterPro" id="IPR050300">
    <property type="entry name" value="GDXG_lipolytic_enzyme"/>
</dbReference>
<gene>
    <name evidence="3" type="ORF">F8C76_01645</name>
</gene>
<dbReference type="AlphaFoldDB" id="A0A6I1E1E3"/>